<dbReference type="PANTHER" id="PTHR43036:SF2">
    <property type="entry name" value="OS04G0481300 PROTEIN"/>
    <property type="match status" value="1"/>
</dbReference>
<feature type="non-terminal residue" evidence="2">
    <location>
        <position position="1"/>
    </location>
</feature>
<dbReference type="EMBL" id="UINC01046878">
    <property type="protein sequence ID" value="SVB55443.1"/>
    <property type="molecule type" value="Genomic_DNA"/>
</dbReference>
<proteinExistence type="predicted"/>
<sequence length="181" mass="20286">DEHAIAAIGEFFSAVLPHDGLILDLMGSWRTHLPEDFVKDQLVGLGLNAVELAENHQLDHRIVQDVNALPSLPFRDSCIHAVVVTVSVQYMTKPIELFREINRVLEDHGSLHIIYSSRMFGTKAVAVWKDLDTYQRGQLITAYFAVSTGWEQPKTLDISPKLGTPSDPVFVVSARKRIPEE</sequence>
<reference evidence="2" key="1">
    <citation type="submission" date="2018-05" db="EMBL/GenBank/DDBJ databases">
        <authorList>
            <person name="Lanie J.A."/>
            <person name="Ng W.-L."/>
            <person name="Kazmierczak K.M."/>
            <person name="Andrzejewski T.M."/>
            <person name="Davidsen T.M."/>
            <person name="Wayne K.J."/>
            <person name="Tettelin H."/>
            <person name="Glass J.I."/>
            <person name="Rusch D."/>
            <person name="Podicherti R."/>
            <person name="Tsui H.-C.T."/>
            <person name="Winkler M.E."/>
        </authorList>
    </citation>
    <scope>NUCLEOTIDE SEQUENCE</scope>
</reference>
<feature type="domain" description="Methyltransferase type 11" evidence="1">
    <location>
        <begin position="49"/>
        <end position="112"/>
    </location>
</feature>
<dbReference type="AlphaFoldDB" id="A0A382EZQ3"/>
<accession>A0A382EZQ3</accession>
<dbReference type="PANTHER" id="PTHR43036">
    <property type="entry name" value="OSJNBB0011N17.9 PROTEIN"/>
    <property type="match status" value="1"/>
</dbReference>
<gene>
    <name evidence="2" type="ORF">METZ01_LOCUS208297</name>
</gene>
<dbReference type="Pfam" id="PF08241">
    <property type="entry name" value="Methyltransf_11"/>
    <property type="match status" value="1"/>
</dbReference>
<evidence type="ECO:0000313" key="2">
    <source>
        <dbReference type="EMBL" id="SVB55443.1"/>
    </source>
</evidence>
<dbReference type="GO" id="GO:0008757">
    <property type="term" value="F:S-adenosylmethionine-dependent methyltransferase activity"/>
    <property type="evidence" value="ECO:0007669"/>
    <property type="project" value="InterPro"/>
</dbReference>
<organism evidence="2">
    <name type="scientific">marine metagenome</name>
    <dbReference type="NCBI Taxonomy" id="408172"/>
    <lineage>
        <taxon>unclassified sequences</taxon>
        <taxon>metagenomes</taxon>
        <taxon>ecological metagenomes</taxon>
    </lineage>
</organism>
<name>A0A382EZQ3_9ZZZZ</name>
<dbReference type="InterPro" id="IPR013216">
    <property type="entry name" value="Methyltransf_11"/>
</dbReference>
<protein>
    <recommendedName>
        <fullName evidence="1">Methyltransferase type 11 domain-containing protein</fullName>
    </recommendedName>
</protein>
<evidence type="ECO:0000259" key="1">
    <source>
        <dbReference type="Pfam" id="PF08241"/>
    </source>
</evidence>
<dbReference type="InterPro" id="IPR029063">
    <property type="entry name" value="SAM-dependent_MTases_sf"/>
</dbReference>
<dbReference type="SUPFAM" id="SSF53335">
    <property type="entry name" value="S-adenosyl-L-methionine-dependent methyltransferases"/>
    <property type="match status" value="1"/>
</dbReference>
<dbReference type="Gene3D" id="3.40.50.150">
    <property type="entry name" value="Vaccinia Virus protein VP39"/>
    <property type="match status" value="1"/>
</dbReference>